<dbReference type="InterPro" id="IPR036388">
    <property type="entry name" value="WH-like_DNA-bd_sf"/>
</dbReference>
<proteinExistence type="predicted"/>
<dbReference type="Pfam" id="PF04545">
    <property type="entry name" value="Sigma70_r4"/>
    <property type="match status" value="1"/>
</dbReference>
<evidence type="ECO:0000313" key="3">
    <source>
        <dbReference type="Proteomes" id="UP001241571"/>
    </source>
</evidence>
<gene>
    <name evidence="2" type="ORF">QRX88_08505</name>
</gene>
<accession>A0ABD4ZSS2</accession>
<dbReference type="EMBL" id="JASUBT010000005">
    <property type="protein sequence ID" value="MDL4935752.1"/>
    <property type="molecule type" value="Genomic_DNA"/>
</dbReference>
<organism evidence="2 3">
    <name type="scientific">Enterococcus gallinarum</name>
    <dbReference type="NCBI Taxonomy" id="1353"/>
    <lineage>
        <taxon>Bacteria</taxon>
        <taxon>Bacillati</taxon>
        <taxon>Bacillota</taxon>
        <taxon>Bacilli</taxon>
        <taxon>Lactobacillales</taxon>
        <taxon>Enterococcaceae</taxon>
        <taxon>Enterococcus</taxon>
    </lineage>
</organism>
<comment type="caution">
    <text evidence="2">The sequence shown here is derived from an EMBL/GenBank/DDBJ whole genome shotgun (WGS) entry which is preliminary data.</text>
</comment>
<dbReference type="AlphaFoldDB" id="A0ABD4ZSS2"/>
<dbReference type="InterPro" id="IPR013324">
    <property type="entry name" value="RNA_pol_sigma_r3/r4-like"/>
</dbReference>
<dbReference type="InterPro" id="IPR007630">
    <property type="entry name" value="RNA_pol_sigma70_r4"/>
</dbReference>
<protein>
    <submittedName>
        <fullName evidence="2">Sigma factor-like helix-turn-helix DNA-binding protein</fullName>
    </submittedName>
</protein>
<dbReference type="Proteomes" id="UP001241571">
    <property type="component" value="Unassembled WGS sequence"/>
</dbReference>
<dbReference type="SUPFAM" id="SSF88659">
    <property type="entry name" value="Sigma3 and sigma4 domains of RNA polymerase sigma factors"/>
    <property type="match status" value="1"/>
</dbReference>
<evidence type="ECO:0000313" key="2">
    <source>
        <dbReference type="EMBL" id="MDL4935752.1"/>
    </source>
</evidence>
<dbReference type="Gene3D" id="1.10.10.10">
    <property type="entry name" value="Winged helix-like DNA-binding domain superfamily/Winged helix DNA-binding domain"/>
    <property type="match status" value="1"/>
</dbReference>
<feature type="domain" description="RNA polymerase sigma-70 region 4" evidence="1">
    <location>
        <begin position="50"/>
        <end position="94"/>
    </location>
</feature>
<dbReference type="RefSeq" id="WP_285905893.1">
    <property type="nucleotide sequence ID" value="NZ_JASUBC010000002.1"/>
</dbReference>
<name>A0ABD4ZSS2_ENTGA</name>
<sequence>MAVSTCYSVEEIIAAVVNADSYINKAADTGHFSFVDTVIDAGLALEQAGISETHMKILYFLWVQGLSQTETAELLGMKRNTVTKIEGRAVKKIQAVLSRWEAEQHV</sequence>
<evidence type="ECO:0000259" key="1">
    <source>
        <dbReference type="Pfam" id="PF04545"/>
    </source>
</evidence>
<reference evidence="2 3" key="1">
    <citation type="submission" date="2023-06" db="EMBL/GenBank/DDBJ databases">
        <title>Acute promotion of culturable opportunistic pathogens and persistent increase of antibiotic resistance following antibiotic exposure in mouse gut microbiota.</title>
        <authorList>
            <person name="Li L."/>
            <person name="Wang B."/>
            <person name="Sun Y."/>
            <person name="Wang M."/>
            <person name="Xu H."/>
        </authorList>
    </citation>
    <scope>NUCLEOTIDE SEQUENCE [LARGE SCALE GENOMIC DNA]</scope>
    <source>
        <strain evidence="2 3">CRI2_2</strain>
    </source>
</reference>